<organism evidence="1 2">
    <name type="scientific">Melipona quadrifasciata</name>
    <dbReference type="NCBI Taxonomy" id="166423"/>
    <lineage>
        <taxon>Eukaryota</taxon>
        <taxon>Metazoa</taxon>
        <taxon>Ecdysozoa</taxon>
        <taxon>Arthropoda</taxon>
        <taxon>Hexapoda</taxon>
        <taxon>Insecta</taxon>
        <taxon>Pterygota</taxon>
        <taxon>Neoptera</taxon>
        <taxon>Endopterygota</taxon>
        <taxon>Hymenoptera</taxon>
        <taxon>Apocrita</taxon>
        <taxon>Aculeata</taxon>
        <taxon>Apoidea</taxon>
        <taxon>Anthophila</taxon>
        <taxon>Apidae</taxon>
        <taxon>Melipona</taxon>
    </lineage>
</organism>
<evidence type="ECO:0000313" key="1">
    <source>
        <dbReference type="EMBL" id="KOX69124.1"/>
    </source>
</evidence>
<evidence type="ECO:0000313" key="2">
    <source>
        <dbReference type="Proteomes" id="UP000053105"/>
    </source>
</evidence>
<keyword evidence="2" id="KW-1185">Reference proteome</keyword>
<accession>A0A0N0U3H2</accession>
<sequence>MKIYFVEFPNSVFFPFESGKSPEETIRSIERKKTEGIRYLRSTNWLDSIIERKNCTFVSLKGPEFLYNLKNYITLLRNVIKHYSRRMLRSLENGISNFNKIAKTISYVKL</sequence>
<proteinExistence type="predicted"/>
<gene>
    <name evidence="1" type="ORF">WN51_06182</name>
</gene>
<dbReference type="Proteomes" id="UP000053105">
    <property type="component" value="Unassembled WGS sequence"/>
</dbReference>
<name>A0A0N0U3H2_9HYME</name>
<dbReference type="AlphaFoldDB" id="A0A0N0U3H2"/>
<protein>
    <submittedName>
        <fullName evidence="1">Uncharacterized protein</fullName>
    </submittedName>
</protein>
<dbReference type="EMBL" id="KQ435899">
    <property type="protein sequence ID" value="KOX69124.1"/>
    <property type="molecule type" value="Genomic_DNA"/>
</dbReference>
<reference evidence="1 2" key="1">
    <citation type="submission" date="2015-07" db="EMBL/GenBank/DDBJ databases">
        <title>The genome of Melipona quadrifasciata.</title>
        <authorList>
            <person name="Pan H."/>
            <person name="Kapheim K."/>
        </authorList>
    </citation>
    <scope>NUCLEOTIDE SEQUENCE [LARGE SCALE GENOMIC DNA]</scope>
    <source>
        <strain evidence="1">0111107301</strain>
        <tissue evidence="1">Whole body</tissue>
    </source>
</reference>